<feature type="signal peptide" evidence="1">
    <location>
        <begin position="1"/>
        <end position="24"/>
    </location>
</feature>
<organism evidence="2 3">
    <name type="scientific">Pirellula staleyi (strain ATCC 27377 / DSM 6068 / ICPB 4128)</name>
    <name type="common">Pirella staleyi</name>
    <dbReference type="NCBI Taxonomy" id="530564"/>
    <lineage>
        <taxon>Bacteria</taxon>
        <taxon>Pseudomonadati</taxon>
        <taxon>Planctomycetota</taxon>
        <taxon>Planctomycetia</taxon>
        <taxon>Pirellulales</taxon>
        <taxon>Pirellulaceae</taxon>
        <taxon>Pirellula</taxon>
    </lineage>
</organism>
<evidence type="ECO:0000313" key="3">
    <source>
        <dbReference type="Proteomes" id="UP000001887"/>
    </source>
</evidence>
<keyword evidence="1" id="KW-0732">Signal</keyword>
<name>D2QXE3_PIRSD</name>
<dbReference type="HOGENOM" id="CLU_725328_0_0_0"/>
<gene>
    <name evidence="2" type="ordered locus">Psta_3319</name>
</gene>
<protein>
    <recommendedName>
        <fullName evidence="4">NolW domain protein</fullName>
    </recommendedName>
</protein>
<dbReference type="EMBL" id="CP001848">
    <property type="protein sequence ID" value="ADB17983.1"/>
    <property type="molecule type" value="Genomic_DNA"/>
</dbReference>
<accession>D2QXE3</accession>
<dbReference type="KEGG" id="psl:Psta_3319"/>
<dbReference type="OrthoDB" id="286171at2"/>
<proteinExistence type="predicted"/>
<dbReference type="AlphaFoldDB" id="D2QXE3"/>
<feature type="chain" id="PRO_5003034370" description="NolW domain protein" evidence="1">
    <location>
        <begin position="25"/>
        <end position="381"/>
    </location>
</feature>
<sequence precursor="true">MYQWTALVTIFLTAAAVPWFTPVAAVSQEPRAAEPSPPDYKVGSELRKSLEQEAGITWDKTPLGGGLARFSQVHGIAILLDRRIDPTQEITLTQQNLPLQSVLESIAQRAQAEKAVVANTIYFGPFDTAKKLPTVAALRRRDAQLLPAGPKAAWLKSTPGSYPRLTIPRELVTTLVTSTGAKLLNPEAIPHDVWRDASLPAMPVVDQLSLILAQFDRQIEISKDGLLARVTPLPDNPTYDHTYAAKGRGGKLAADLRRMFPEATITPTSDEVRVVARFEDHETINRLVRGEQVRSTQVRTGEKRYTLTVENQPAGAVAKTIATQLKLTLVFDAEVAQLLAQNVSFQVKDVTLEELLREALGPLKLTYRQTDTALEIVQEMP</sequence>
<reference evidence="2 3" key="1">
    <citation type="journal article" date="2009" name="Stand. Genomic Sci.">
        <title>Complete genome sequence of Pirellula staleyi type strain (ATCC 27377).</title>
        <authorList>
            <person name="Clum A."/>
            <person name="Tindall B.J."/>
            <person name="Sikorski J."/>
            <person name="Ivanova N."/>
            <person name="Mavrommatis K."/>
            <person name="Lucas S."/>
            <person name="Glavina del Rio T."/>
            <person name="Nolan M."/>
            <person name="Chen F."/>
            <person name="Tice H."/>
            <person name="Pitluck S."/>
            <person name="Cheng J.F."/>
            <person name="Chertkov O."/>
            <person name="Brettin T."/>
            <person name="Han C."/>
            <person name="Detter J.C."/>
            <person name="Kuske C."/>
            <person name="Bruce D."/>
            <person name="Goodwin L."/>
            <person name="Ovchinikova G."/>
            <person name="Pati A."/>
            <person name="Mikhailova N."/>
            <person name="Chen A."/>
            <person name="Palaniappan K."/>
            <person name="Land M."/>
            <person name="Hauser L."/>
            <person name="Chang Y.J."/>
            <person name="Jeffries C.D."/>
            <person name="Chain P."/>
            <person name="Rohde M."/>
            <person name="Goker M."/>
            <person name="Bristow J."/>
            <person name="Eisen J.A."/>
            <person name="Markowitz V."/>
            <person name="Hugenholtz P."/>
            <person name="Kyrpides N.C."/>
            <person name="Klenk H.P."/>
            <person name="Lapidus A."/>
        </authorList>
    </citation>
    <scope>NUCLEOTIDE SEQUENCE [LARGE SCALE GENOMIC DNA]</scope>
    <source>
        <strain evidence="3">ATCC 27377 / DSM 6068 / ICPB 4128</strain>
    </source>
</reference>
<dbReference type="Proteomes" id="UP000001887">
    <property type="component" value="Chromosome"/>
</dbReference>
<evidence type="ECO:0000256" key="1">
    <source>
        <dbReference type="SAM" id="SignalP"/>
    </source>
</evidence>
<evidence type="ECO:0008006" key="4">
    <source>
        <dbReference type="Google" id="ProtNLM"/>
    </source>
</evidence>
<dbReference type="eggNOG" id="ENOG5033153">
    <property type="taxonomic scope" value="Bacteria"/>
</dbReference>
<keyword evidence="3" id="KW-1185">Reference proteome</keyword>
<evidence type="ECO:0000313" key="2">
    <source>
        <dbReference type="EMBL" id="ADB17983.1"/>
    </source>
</evidence>